<dbReference type="Gene3D" id="3.40.190.10">
    <property type="entry name" value="Periplasmic binding protein-like II"/>
    <property type="match status" value="2"/>
</dbReference>
<dbReference type="HOGENOM" id="CLU_039613_1_3_4"/>
<evidence type="ECO:0000256" key="1">
    <source>
        <dbReference type="ARBA" id="ARBA00009437"/>
    </source>
</evidence>
<dbReference type="KEGG" id="jag:GJA_4378"/>
<dbReference type="Proteomes" id="UP000027604">
    <property type="component" value="Chromosome I"/>
</dbReference>
<evidence type="ECO:0000313" key="6">
    <source>
        <dbReference type="EMBL" id="CDG84985.1"/>
    </source>
</evidence>
<dbReference type="GO" id="GO:0003700">
    <property type="term" value="F:DNA-binding transcription factor activity"/>
    <property type="evidence" value="ECO:0007669"/>
    <property type="project" value="InterPro"/>
</dbReference>
<dbReference type="OrthoDB" id="6555293at2"/>
<keyword evidence="3" id="KW-0238">DNA-binding</keyword>
<keyword evidence="2" id="KW-0805">Transcription regulation</keyword>
<gene>
    <name evidence="6" type="ORF">GJA_4378</name>
</gene>
<evidence type="ECO:0000256" key="2">
    <source>
        <dbReference type="ARBA" id="ARBA00023015"/>
    </source>
</evidence>
<keyword evidence="4" id="KW-0804">Transcription</keyword>
<keyword evidence="7" id="KW-1185">Reference proteome</keyword>
<dbReference type="InterPro" id="IPR050176">
    <property type="entry name" value="LTTR"/>
</dbReference>
<comment type="similarity">
    <text evidence="1">Belongs to the LysR transcriptional regulatory family.</text>
</comment>
<dbReference type="eggNOG" id="COG0583">
    <property type="taxonomic scope" value="Bacteria"/>
</dbReference>
<evidence type="ECO:0000313" key="7">
    <source>
        <dbReference type="Proteomes" id="UP000027604"/>
    </source>
</evidence>
<sequence length="300" mass="32676">MDSTASAHSATLEIVLLRSFLEVVDRKGFAPAAERLALTASAVSGHIKRLEDSIGSRLMVRTTRRMELTAAGETLYAYARNIVELEREASARLRGGAIGGRLRIGASEDFAAAWLPQVLETFQRWHPQASIELKVGITAELLRQQDRGRLDAVFGKQCRRMDDIGELLWQEPLVWAYADSRALDGQAALPLAVFPEPCIYRESAIAALGGAARPWRMAFESSSMAGCLSAALAGFAVTPIARSQLRDGLRELGAADGLPPLPEVRFYAFLRKKTEATTALLRAVHEAGSRKRFARGSQAA</sequence>
<dbReference type="InterPro" id="IPR036390">
    <property type="entry name" value="WH_DNA-bd_sf"/>
</dbReference>
<dbReference type="GO" id="GO:0003677">
    <property type="term" value="F:DNA binding"/>
    <property type="evidence" value="ECO:0007669"/>
    <property type="project" value="UniProtKB-KW"/>
</dbReference>
<accession>W0VBK8</accession>
<feature type="domain" description="HTH lysR-type" evidence="5">
    <location>
        <begin position="12"/>
        <end position="69"/>
    </location>
</feature>
<dbReference type="PROSITE" id="PS50931">
    <property type="entry name" value="HTH_LYSR"/>
    <property type="match status" value="1"/>
</dbReference>
<protein>
    <submittedName>
        <fullName evidence="6">Bacterial regulatory helix-turn-helix, lysR family protein</fullName>
    </submittedName>
</protein>
<dbReference type="SUPFAM" id="SSF53850">
    <property type="entry name" value="Periplasmic binding protein-like II"/>
    <property type="match status" value="1"/>
</dbReference>
<dbReference type="AlphaFoldDB" id="W0VBK8"/>
<name>W0VBK8_9BURK</name>
<dbReference type="InterPro" id="IPR000847">
    <property type="entry name" value="LysR_HTH_N"/>
</dbReference>
<dbReference type="PANTHER" id="PTHR30579:SF7">
    <property type="entry name" value="HTH-TYPE TRANSCRIPTIONAL REGULATOR LRHA-RELATED"/>
    <property type="match status" value="1"/>
</dbReference>
<dbReference type="PANTHER" id="PTHR30579">
    <property type="entry name" value="TRANSCRIPTIONAL REGULATOR"/>
    <property type="match status" value="1"/>
</dbReference>
<reference evidence="6 7" key="1">
    <citation type="journal article" date="2015" name="Genome Announc.">
        <title>Genome Sequence of Mushroom Soft-Rot Pathogen Janthinobacterium agaricidamnosum.</title>
        <authorList>
            <person name="Graupner K."/>
            <person name="Lackner G."/>
            <person name="Hertweck C."/>
        </authorList>
    </citation>
    <scope>NUCLEOTIDE SEQUENCE [LARGE SCALE GENOMIC DNA]</scope>
    <source>
        <strain evidence="7">NBRC 102515 / DSM 9628</strain>
    </source>
</reference>
<dbReference type="RefSeq" id="WP_038495924.1">
    <property type="nucleotide sequence ID" value="NZ_BCTH01000103.1"/>
</dbReference>
<dbReference type="InterPro" id="IPR005119">
    <property type="entry name" value="LysR_subst-bd"/>
</dbReference>
<dbReference type="Gene3D" id="1.10.10.10">
    <property type="entry name" value="Winged helix-like DNA-binding domain superfamily/Winged helix DNA-binding domain"/>
    <property type="match status" value="1"/>
</dbReference>
<dbReference type="PATRIC" id="fig|1349767.4.peg.937"/>
<dbReference type="Pfam" id="PF03466">
    <property type="entry name" value="LysR_substrate"/>
    <property type="match status" value="1"/>
</dbReference>
<dbReference type="EMBL" id="HG322949">
    <property type="protein sequence ID" value="CDG84985.1"/>
    <property type="molecule type" value="Genomic_DNA"/>
</dbReference>
<evidence type="ECO:0000259" key="5">
    <source>
        <dbReference type="PROSITE" id="PS50931"/>
    </source>
</evidence>
<dbReference type="SUPFAM" id="SSF46785">
    <property type="entry name" value="Winged helix' DNA-binding domain"/>
    <property type="match status" value="1"/>
</dbReference>
<dbReference type="FunFam" id="1.10.10.10:FF:000001">
    <property type="entry name" value="LysR family transcriptional regulator"/>
    <property type="match status" value="1"/>
</dbReference>
<dbReference type="InterPro" id="IPR036388">
    <property type="entry name" value="WH-like_DNA-bd_sf"/>
</dbReference>
<dbReference type="STRING" id="1349767.GJA_4378"/>
<proteinExistence type="inferred from homology"/>
<dbReference type="Pfam" id="PF00126">
    <property type="entry name" value="HTH_1"/>
    <property type="match status" value="1"/>
</dbReference>
<organism evidence="6 7">
    <name type="scientific">Janthinobacterium agaricidamnosum NBRC 102515 = DSM 9628</name>
    <dbReference type="NCBI Taxonomy" id="1349767"/>
    <lineage>
        <taxon>Bacteria</taxon>
        <taxon>Pseudomonadati</taxon>
        <taxon>Pseudomonadota</taxon>
        <taxon>Betaproteobacteria</taxon>
        <taxon>Burkholderiales</taxon>
        <taxon>Oxalobacteraceae</taxon>
        <taxon>Janthinobacterium</taxon>
    </lineage>
</organism>
<evidence type="ECO:0000256" key="4">
    <source>
        <dbReference type="ARBA" id="ARBA00023163"/>
    </source>
</evidence>
<evidence type="ECO:0000256" key="3">
    <source>
        <dbReference type="ARBA" id="ARBA00023125"/>
    </source>
</evidence>